<protein>
    <submittedName>
        <fullName evidence="6">TetR/AcrR family transcriptional regulator</fullName>
    </submittedName>
</protein>
<evidence type="ECO:0000256" key="4">
    <source>
        <dbReference type="PROSITE-ProRule" id="PRU00335"/>
    </source>
</evidence>
<keyword evidence="2 4" id="KW-0238">DNA-binding</keyword>
<feature type="DNA-binding region" description="H-T-H motif" evidence="4">
    <location>
        <begin position="31"/>
        <end position="50"/>
    </location>
</feature>
<reference evidence="6 7" key="1">
    <citation type="submission" date="2021-01" db="EMBL/GenBank/DDBJ databases">
        <title>Paenibacillus sp.nov. isolated from the rhizosphere soil of tomato plant.</title>
        <authorList>
            <person name="Thin K.K."/>
            <person name="Zhang X."/>
            <person name="He S."/>
        </authorList>
    </citation>
    <scope>NUCLEOTIDE SEQUENCE [LARGE SCALE GENOMIC DNA]</scope>
    <source>
        <strain evidence="6 7">DXFW5</strain>
    </source>
</reference>
<dbReference type="PANTHER" id="PTHR47506">
    <property type="entry name" value="TRANSCRIPTIONAL REGULATORY PROTEIN"/>
    <property type="match status" value="1"/>
</dbReference>
<proteinExistence type="predicted"/>
<dbReference type="RefSeq" id="WP_193416897.1">
    <property type="nucleotide sequence ID" value="NZ_JADCNN020000008.1"/>
</dbReference>
<organism evidence="6 7">
    <name type="scientific">Paenibacillus rhizolycopersici</name>
    <dbReference type="NCBI Taxonomy" id="2780073"/>
    <lineage>
        <taxon>Bacteria</taxon>
        <taxon>Bacillati</taxon>
        <taxon>Bacillota</taxon>
        <taxon>Bacilli</taxon>
        <taxon>Bacillales</taxon>
        <taxon>Paenibacillaceae</taxon>
        <taxon>Paenibacillus</taxon>
    </lineage>
</organism>
<dbReference type="PANTHER" id="PTHR47506:SF1">
    <property type="entry name" value="HTH-TYPE TRANSCRIPTIONAL REGULATOR YJDC"/>
    <property type="match status" value="1"/>
</dbReference>
<dbReference type="Pfam" id="PF00440">
    <property type="entry name" value="TetR_N"/>
    <property type="match status" value="1"/>
</dbReference>
<keyword evidence="1" id="KW-0805">Transcription regulation</keyword>
<feature type="domain" description="HTH tetR-type" evidence="5">
    <location>
        <begin position="8"/>
        <end position="68"/>
    </location>
</feature>
<dbReference type="Gene3D" id="1.10.357.10">
    <property type="entry name" value="Tetracycline Repressor, domain 2"/>
    <property type="match status" value="1"/>
</dbReference>
<dbReference type="EMBL" id="JADCNN020000008">
    <property type="protein sequence ID" value="MBM6996086.1"/>
    <property type="molecule type" value="Genomic_DNA"/>
</dbReference>
<dbReference type="InterPro" id="IPR036271">
    <property type="entry name" value="Tet_transcr_reg_TetR-rel_C_sf"/>
</dbReference>
<dbReference type="PRINTS" id="PR00455">
    <property type="entry name" value="HTHTETR"/>
</dbReference>
<evidence type="ECO:0000256" key="2">
    <source>
        <dbReference type="ARBA" id="ARBA00023125"/>
    </source>
</evidence>
<dbReference type="InterPro" id="IPR009057">
    <property type="entry name" value="Homeodomain-like_sf"/>
</dbReference>
<dbReference type="SUPFAM" id="SSF46689">
    <property type="entry name" value="Homeodomain-like"/>
    <property type="match status" value="1"/>
</dbReference>
<accession>A0ABS2H5U9</accession>
<name>A0ABS2H5U9_9BACL</name>
<keyword evidence="7" id="KW-1185">Reference proteome</keyword>
<dbReference type="SUPFAM" id="SSF48498">
    <property type="entry name" value="Tetracyclin repressor-like, C-terminal domain"/>
    <property type="match status" value="1"/>
</dbReference>
<keyword evidence="3" id="KW-0804">Transcription</keyword>
<evidence type="ECO:0000313" key="7">
    <source>
        <dbReference type="Proteomes" id="UP001516620"/>
    </source>
</evidence>
<evidence type="ECO:0000259" key="5">
    <source>
        <dbReference type="PROSITE" id="PS50977"/>
    </source>
</evidence>
<comment type="caution">
    <text evidence="6">The sequence shown here is derived from an EMBL/GenBank/DDBJ whole genome shotgun (WGS) entry which is preliminary data.</text>
</comment>
<evidence type="ECO:0000313" key="6">
    <source>
        <dbReference type="EMBL" id="MBM6996086.1"/>
    </source>
</evidence>
<evidence type="ECO:0000256" key="3">
    <source>
        <dbReference type="ARBA" id="ARBA00023163"/>
    </source>
</evidence>
<dbReference type="InterPro" id="IPR001647">
    <property type="entry name" value="HTH_TetR"/>
</dbReference>
<dbReference type="Proteomes" id="UP001516620">
    <property type="component" value="Unassembled WGS sequence"/>
</dbReference>
<gene>
    <name evidence="6" type="ORF">IM700_010555</name>
</gene>
<evidence type="ECO:0000256" key="1">
    <source>
        <dbReference type="ARBA" id="ARBA00023015"/>
    </source>
</evidence>
<dbReference type="PROSITE" id="PS50977">
    <property type="entry name" value="HTH_TETR_2"/>
    <property type="match status" value="1"/>
</dbReference>
<sequence length="204" mass="23581">MKQEERRQRTLRRLIDATKELIQEKGCHSITMQDIMGRSGLSKGAIFHYVNSKDELFVFLLQEGLEETNRRFMNEIEEGRRNFDDPMQKIKDSIVEYENPQNVTNKVLVYLFGKEEDPAVAEALKQYYDRSVFLSQLWIETGQQHGVIPKTVEADKTAELFTLMTLGFRIRARIPNVQAIVKAQDLTSLMTDILNPGKKRGEKG</sequence>